<evidence type="ECO:0000256" key="1">
    <source>
        <dbReference type="ARBA" id="ARBA00022741"/>
    </source>
</evidence>
<name>A0ABU7UI44_9CLOT</name>
<reference evidence="3 4" key="1">
    <citation type="submission" date="2023-11" db="EMBL/GenBank/DDBJ databases">
        <title>Draft genome sequence of a psychrophilic Clostridium strain from permafrost water brine.</title>
        <authorList>
            <person name="Shcherbakova V.A."/>
            <person name="Trubitsyn V.E."/>
            <person name="Zakharyuk A.G."/>
        </authorList>
    </citation>
    <scope>NUCLEOTIDE SEQUENCE [LARGE SCALE GENOMIC DNA]</scope>
    <source>
        <strain evidence="3 4">14F</strain>
    </source>
</reference>
<accession>A0ABU7UI44</accession>
<keyword evidence="4" id="KW-1185">Reference proteome</keyword>
<dbReference type="InterPro" id="IPR056098">
    <property type="entry name" value="Acb2/Tad1_hairpin"/>
</dbReference>
<sequence length="67" mass="7786">MNSQLENNFKYHTPIEGQTEKYNKIREKAKELAYLIDKICPNSREKALANTKLEEVSMWANASIARN</sequence>
<feature type="domain" description="Acb2/Tad1 hairpin" evidence="2">
    <location>
        <begin position="1"/>
        <end position="65"/>
    </location>
</feature>
<dbReference type="Proteomes" id="UP001498469">
    <property type="component" value="Unassembled WGS sequence"/>
</dbReference>
<evidence type="ECO:0000313" key="4">
    <source>
        <dbReference type="Proteomes" id="UP001498469"/>
    </source>
</evidence>
<evidence type="ECO:0000259" key="2">
    <source>
        <dbReference type="Pfam" id="PF24729"/>
    </source>
</evidence>
<dbReference type="EMBL" id="JAZHFS010000001">
    <property type="protein sequence ID" value="MEF2110898.1"/>
    <property type="molecule type" value="Genomic_DNA"/>
</dbReference>
<protein>
    <recommendedName>
        <fullName evidence="2">Acb2/Tad1 hairpin domain-containing protein</fullName>
    </recommendedName>
</protein>
<evidence type="ECO:0000313" key="3">
    <source>
        <dbReference type="EMBL" id="MEF2110898.1"/>
    </source>
</evidence>
<organism evidence="3 4">
    <name type="scientific">Clostridium frigoriphilum</name>
    <dbReference type="NCBI Taxonomy" id="443253"/>
    <lineage>
        <taxon>Bacteria</taxon>
        <taxon>Bacillati</taxon>
        <taxon>Bacillota</taxon>
        <taxon>Clostridia</taxon>
        <taxon>Eubacteriales</taxon>
        <taxon>Clostridiaceae</taxon>
        <taxon>Clostridium</taxon>
    </lineage>
</organism>
<dbReference type="Pfam" id="PF24729">
    <property type="entry name" value="Acb2_Tad1_hairpin"/>
    <property type="match status" value="1"/>
</dbReference>
<proteinExistence type="predicted"/>
<comment type="caution">
    <text evidence="3">The sequence shown here is derived from an EMBL/GenBank/DDBJ whole genome shotgun (WGS) entry which is preliminary data.</text>
</comment>
<keyword evidence="1" id="KW-0547">Nucleotide-binding</keyword>
<gene>
    <name evidence="3" type="ORF">SJI18_01090</name>
</gene>
<dbReference type="RefSeq" id="WP_216247530.1">
    <property type="nucleotide sequence ID" value="NZ_JAZHFS010000001.1"/>
</dbReference>